<dbReference type="SUPFAM" id="SSF88713">
    <property type="entry name" value="Glycoside hydrolase/deacetylase"/>
    <property type="match status" value="1"/>
</dbReference>
<feature type="chain" id="PRO_5010196931" description="NodB homology domain-containing protein" evidence="1">
    <location>
        <begin position="22"/>
        <end position="261"/>
    </location>
</feature>
<evidence type="ECO:0000256" key="1">
    <source>
        <dbReference type="SAM" id="SignalP"/>
    </source>
</evidence>
<proteinExistence type="predicted"/>
<evidence type="ECO:0000259" key="2">
    <source>
        <dbReference type="PROSITE" id="PS51677"/>
    </source>
</evidence>
<dbReference type="Pfam" id="PF01522">
    <property type="entry name" value="Polysacc_deac_1"/>
    <property type="match status" value="1"/>
</dbReference>
<comment type="caution">
    <text evidence="3">The sequence shown here is derived from an EMBL/GenBank/DDBJ whole genome shotgun (WGS) entry which is preliminary data.</text>
</comment>
<sequence>MSRKRVAGFLLWLLSLGMAVAQPTGHWFKGAIIRGDTSKRQLALVFTGDEYADGGLLIRETLKQQRVPASFFLTGRFYRNPAFRQIIAGLRKDGHYLGAHSDQHLLYCDWGKRDSLLVSQSRFQTDLRANYAAMKSFGIRKKQARYFLPPYEWYNDSIAVWTKRECLQLINYTGGTISHADYTTPDAKNYRSTRTILESVYAYEQKKQSGLNGFILLVHIGTHPDRTDKLYQSLGELLTFLKQQNYQLVRVDELLNGISTP</sequence>
<protein>
    <recommendedName>
        <fullName evidence="2">NodB homology domain-containing protein</fullName>
    </recommendedName>
</protein>
<dbReference type="PANTHER" id="PTHR10587">
    <property type="entry name" value="GLYCOSYL TRANSFERASE-RELATED"/>
    <property type="match status" value="1"/>
</dbReference>
<feature type="domain" description="NodB homology" evidence="2">
    <location>
        <begin position="40"/>
        <end position="249"/>
    </location>
</feature>
<name>A0A1S2VE10_9BACT</name>
<dbReference type="InterPro" id="IPR050248">
    <property type="entry name" value="Polysacc_deacetylase_ArnD"/>
</dbReference>
<dbReference type="GO" id="GO:0005975">
    <property type="term" value="P:carbohydrate metabolic process"/>
    <property type="evidence" value="ECO:0007669"/>
    <property type="project" value="InterPro"/>
</dbReference>
<dbReference type="GO" id="GO:0016810">
    <property type="term" value="F:hydrolase activity, acting on carbon-nitrogen (but not peptide) bonds"/>
    <property type="evidence" value="ECO:0007669"/>
    <property type="project" value="InterPro"/>
</dbReference>
<evidence type="ECO:0000313" key="3">
    <source>
        <dbReference type="EMBL" id="OIN56436.1"/>
    </source>
</evidence>
<dbReference type="RefSeq" id="WP_071505963.1">
    <property type="nucleotide sequence ID" value="NZ_MORL01000023.1"/>
</dbReference>
<keyword evidence="1" id="KW-0732">Signal</keyword>
<dbReference type="CDD" id="cd10917">
    <property type="entry name" value="CE4_NodB_like_6s_7s"/>
    <property type="match status" value="1"/>
</dbReference>
<reference evidence="3 4" key="1">
    <citation type="submission" date="2016-10" db="EMBL/GenBank/DDBJ databases">
        <title>Arsenicibacter rosenii gen. nov., sp. nov., an efficient arsenic-methylating bacterium isolated from an arsenic-contaminated paddy soil.</title>
        <authorList>
            <person name="Huang K."/>
        </authorList>
    </citation>
    <scope>NUCLEOTIDE SEQUENCE [LARGE SCALE GENOMIC DNA]</scope>
    <source>
        <strain evidence="3 4">SM-1</strain>
    </source>
</reference>
<dbReference type="Gene3D" id="3.20.20.370">
    <property type="entry name" value="Glycoside hydrolase/deacetylase"/>
    <property type="match status" value="1"/>
</dbReference>
<dbReference type="Proteomes" id="UP000181790">
    <property type="component" value="Unassembled WGS sequence"/>
</dbReference>
<organism evidence="3 4">
    <name type="scientific">Arsenicibacter rosenii</name>
    <dbReference type="NCBI Taxonomy" id="1750698"/>
    <lineage>
        <taxon>Bacteria</taxon>
        <taxon>Pseudomonadati</taxon>
        <taxon>Bacteroidota</taxon>
        <taxon>Cytophagia</taxon>
        <taxon>Cytophagales</taxon>
        <taxon>Spirosomataceae</taxon>
        <taxon>Arsenicibacter</taxon>
    </lineage>
</organism>
<dbReference type="AlphaFoldDB" id="A0A1S2VE10"/>
<keyword evidence="4" id="KW-1185">Reference proteome</keyword>
<dbReference type="EMBL" id="MORL01000023">
    <property type="protein sequence ID" value="OIN56436.1"/>
    <property type="molecule type" value="Genomic_DNA"/>
</dbReference>
<dbReference type="InterPro" id="IPR002509">
    <property type="entry name" value="NODB_dom"/>
</dbReference>
<dbReference type="PROSITE" id="PS51677">
    <property type="entry name" value="NODB"/>
    <property type="match status" value="1"/>
</dbReference>
<feature type="signal peptide" evidence="1">
    <location>
        <begin position="1"/>
        <end position="21"/>
    </location>
</feature>
<gene>
    <name evidence="3" type="ORF">BLX24_25015</name>
</gene>
<accession>A0A1S2VE10</accession>
<dbReference type="InterPro" id="IPR011330">
    <property type="entry name" value="Glyco_hydro/deAcase_b/a-brl"/>
</dbReference>
<evidence type="ECO:0000313" key="4">
    <source>
        <dbReference type="Proteomes" id="UP000181790"/>
    </source>
</evidence>